<keyword evidence="3" id="KW-1185">Reference proteome</keyword>
<accession>A0ABP1QQ48</accession>
<protein>
    <recommendedName>
        <fullName evidence="4">Gustatory receptor</fullName>
    </recommendedName>
</protein>
<dbReference type="Proteomes" id="UP001642540">
    <property type="component" value="Unassembled WGS sequence"/>
</dbReference>
<feature type="transmembrane region" description="Helical" evidence="1">
    <location>
        <begin position="209"/>
        <end position="232"/>
    </location>
</feature>
<dbReference type="EMBL" id="CAXLJM020000043">
    <property type="protein sequence ID" value="CAL8110113.1"/>
    <property type="molecule type" value="Genomic_DNA"/>
</dbReference>
<evidence type="ECO:0008006" key="4">
    <source>
        <dbReference type="Google" id="ProtNLM"/>
    </source>
</evidence>
<feature type="transmembrane region" description="Helical" evidence="1">
    <location>
        <begin position="152"/>
        <end position="172"/>
    </location>
</feature>
<reference evidence="2 3" key="1">
    <citation type="submission" date="2024-08" db="EMBL/GenBank/DDBJ databases">
        <authorList>
            <person name="Cucini C."/>
            <person name="Frati F."/>
        </authorList>
    </citation>
    <scope>NUCLEOTIDE SEQUENCE [LARGE SCALE GENOMIC DNA]</scope>
</reference>
<proteinExistence type="predicted"/>
<comment type="caution">
    <text evidence="2">The sequence shown here is derived from an EMBL/GenBank/DDBJ whole genome shotgun (WGS) entry which is preliminary data.</text>
</comment>
<name>A0ABP1QQ48_9HEXA</name>
<feature type="transmembrane region" description="Helical" evidence="1">
    <location>
        <begin position="244"/>
        <end position="268"/>
    </location>
</feature>
<organism evidence="2 3">
    <name type="scientific">Orchesella dallaii</name>
    <dbReference type="NCBI Taxonomy" id="48710"/>
    <lineage>
        <taxon>Eukaryota</taxon>
        <taxon>Metazoa</taxon>
        <taxon>Ecdysozoa</taxon>
        <taxon>Arthropoda</taxon>
        <taxon>Hexapoda</taxon>
        <taxon>Collembola</taxon>
        <taxon>Entomobryomorpha</taxon>
        <taxon>Entomobryoidea</taxon>
        <taxon>Orchesellidae</taxon>
        <taxon>Orchesellinae</taxon>
        <taxon>Orchesella</taxon>
    </lineage>
</organism>
<evidence type="ECO:0000313" key="2">
    <source>
        <dbReference type="EMBL" id="CAL8110113.1"/>
    </source>
</evidence>
<keyword evidence="1" id="KW-1133">Transmembrane helix</keyword>
<keyword evidence="1" id="KW-0472">Membrane</keyword>
<gene>
    <name evidence="2" type="ORF">ODALV1_LOCUS13990</name>
</gene>
<evidence type="ECO:0000313" key="3">
    <source>
        <dbReference type="Proteomes" id="UP001642540"/>
    </source>
</evidence>
<evidence type="ECO:0000256" key="1">
    <source>
        <dbReference type="SAM" id="Phobius"/>
    </source>
</evidence>
<keyword evidence="1" id="KW-0812">Transmembrane</keyword>
<feature type="transmembrane region" description="Helical" evidence="1">
    <location>
        <begin position="119"/>
        <end position="140"/>
    </location>
</feature>
<sequence length="342" mass="39526">MREFLQLTITNLLRPKSIRKGSPKLYINELQTTWVKSSLHSGWGYWTTLLCKTGYFLRTCPIVYSGKEQHFIVTTSNFRRRFHLCVVGWLQIEIFILLFESKKHVHLEEVGVKEYVDFHIHAFTRALGTIITTAFCFLLDPGVRQVNAYLDLYQQMPVILIVCTCLMSFWTLTVKNIVIANKRRLFPQDKVVRLLYRTLQILTTISNKVWSILIPIIYGCGFVLILGVFVFFRGHVQKMQTHSFTSTISPLLMILLLAVGTFLTLTAYQIEMSTAATVTANSKLIKHQIENTFRKELRKVAVSFMDLRISIGIFQTHHESVTFAEFLQFVTEKIVTAFVVLK</sequence>